<name>A0A0K2URQ3_LEPSM</name>
<dbReference type="EMBL" id="HACA01023572">
    <property type="protein sequence ID" value="CDW40933.1"/>
    <property type="molecule type" value="Transcribed_RNA"/>
</dbReference>
<keyword evidence="1" id="KW-1133">Transmembrane helix</keyword>
<evidence type="ECO:0000256" key="1">
    <source>
        <dbReference type="SAM" id="Phobius"/>
    </source>
</evidence>
<keyword evidence="1" id="KW-0472">Membrane</keyword>
<sequence>MKRQGTCEFSLLNPSLLLVISSIIKVRFGFFLQNHFERDSHILFAVLNNQKWKKNKEETTKSLWLNT</sequence>
<reference evidence="2" key="1">
    <citation type="submission" date="2014-05" db="EMBL/GenBank/DDBJ databases">
        <authorList>
            <person name="Chronopoulou M."/>
        </authorList>
    </citation>
    <scope>NUCLEOTIDE SEQUENCE</scope>
    <source>
        <tissue evidence="2">Whole organism</tissue>
    </source>
</reference>
<organism evidence="2">
    <name type="scientific">Lepeophtheirus salmonis</name>
    <name type="common">Salmon louse</name>
    <name type="synonym">Caligus salmonis</name>
    <dbReference type="NCBI Taxonomy" id="72036"/>
    <lineage>
        <taxon>Eukaryota</taxon>
        <taxon>Metazoa</taxon>
        <taxon>Ecdysozoa</taxon>
        <taxon>Arthropoda</taxon>
        <taxon>Crustacea</taxon>
        <taxon>Multicrustacea</taxon>
        <taxon>Hexanauplia</taxon>
        <taxon>Copepoda</taxon>
        <taxon>Siphonostomatoida</taxon>
        <taxon>Caligidae</taxon>
        <taxon>Lepeophtheirus</taxon>
    </lineage>
</organism>
<proteinExistence type="predicted"/>
<evidence type="ECO:0000313" key="2">
    <source>
        <dbReference type="EMBL" id="CDW40933.1"/>
    </source>
</evidence>
<feature type="transmembrane region" description="Helical" evidence="1">
    <location>
        <begin position="12"/>
        <end position="32"/>
    </location>
</feature>
<keyword evidence="1" id="KW-0812">Transmembrane</keyword>
<protein>
    <submittedName>
        <fullName evidence="2">Uncharacterized protein</fullName>
    </submittedName>
</protein>
<dbReference type="AlphaFoldDB" id="A0A0K2URQ3"/>
<accession>A0A0K2URQ3</accession>